<dbReference type="GO" id="GO:0004798">
    <property type="term" value="F:dTMP kinase activity"/>
    <property type="evidence" value="ECO:0007669"/>
    <property type="project" value="UniProtKB-UniRule"/>
</dbReference>
<keyword evidence="7 11" id="KW-0418">Kinase</keyword>
<evidence type="ECO:0000256" key="1">
    <source>
        <dbReference type="ARBA" id="ARBA00009776"/>
    </source>
</evidence>
<keyword evidence="5 11" id="KW-0545">Nucleotide biosynthesis</keyword>
<evidence type="ECO:0000256" key="6">
    <source>
        <dbReference type="ARBA" id="ARBA00022741"/>
    </source>
</evidence>
<evidence type="ECO:0000256" key="4">
    <source>
        <dbReference type="ARBA" id="ARBA00022679"/>
    </source>
</evidence>
<dbReference type="NCBIfam" id="TIGR00041">
    <property type="entry name" value="DTMP_kinase"/>
    <property type="match status" value="1"/>
</dbReference>
<dbReference type="InterPro" id="IPR018094">
    <property type="entry name" value="Thymidylate_kinase"/>
</dbReference>
<dbReference type="FunFam" id="3.40.50.300:FF:000225">
    <property type="entry name" value="Thymidylate kinase"/>
    <property type="match status" value="1"/>
</dbReference>
<sequence length="217" mass="24406">MSGLFITLEGPEGAGKTTFIEKLVNDLAEAGVKALATREPGGIEIAEKIRTIILDKEHTVMDPRTEALLYAAARRQHLTEKVLPALQEGKVVLCDRFIDSSLAYQGYARGIGIDEVYSINEFAIQGAMPDVTLYFDIDPELGLKRIARNAGREVNRLDLEKIEFHHKVREGYHLLIQRFPDRIILIDAAAPFDLVYQNAKKMIESRLVQEGILNKEF</sequence>
<evidence type="ECO:0000256" key="3">
    <source>
        <dbReference type="ARBA" id="ARBA00017144"/>
    </source>
</evidence>
<dbReference type="InterPro" id="IPR027417">
    <property type="entry name" value="P-loop_NTPase"/>
</dbReference>
<protein>
    <recommendedName>
        <fullName evidence="3 11">Thymidylate kinase</fullName>
        <ecNumber evidence="2 11">2.7.4.9</ecNumber>
    </recommendedName>
    <alternativeName>
        <fullName evidence="11">dTMP kinase</fullName>
    </alternativeName>
</protein>
<evidence type="ECO:0000256" key="7">
    <source>
        <dbReference type="ARBA" id="ARBA00022777"/>
    </source>
</evidence>
<keyword evidence="4 11" id="KW-0808">Transferase</keyword>
<keyword evidence="8 11" id="KW-0067">ATP-binding</keyword>
<dbReference type="Proteomes" id="UP000287296">
    <property type="component" value="Unassembled WGS sequence"/>
</dbReference>
<evidence type="ECO:0000256" key="11">
    <source>
        <dbReference type="HAMAP-Rule" id="MF_00165"/>
    </source>
</evidence>
<dbReference type="AlphaFoldDB" id="A0A429X2V6"/>
<dbReference type="PANTHER" id="PTHR10344">
    <property type="entry name" value="THYMIDYLATE KINASE"/>
    <property type="match status" value="1"/>
</dbReference>
<name>A0A429X2V6_SIMTE</name>
<evidence type="ECO:0000256" key="2">
    <source>
        <dbReference type="ARBA" id="ARBA00012980"/>
    </source>
</evidence>
<dbReference type="InterPro" id="IPR039430">
    <property type="entry name" value="Thymidylate_kin-like_dom"/>
</dbReference>
<dbReference type="EC" id="2.7.4.9" evidence="2 11"/>
<dbReference type="Gene3D" id="3.40.50.300">
    <property type="entry name" value="P-loop containing nucleotide triphosphate hydrolases"/>
    <property type="match status" value="1"/>
</dbReference>
<dbReference type="GO" id="GO:0005829">
    <property type="term" value="C:cytosol"/>
    <property type="evidence" value="ECO:0007669"/>
    <property type="project" value="TreeGrafter"/>
</dbReference>
<proteinExistence type="inferred from homology"/>
<dbReference type="PANTHER" id="PTHR10344:SF4">
    <property type="entry name" value="UMP-CMP KINASE 2, MITOCHONDRIAL"/>
    <property type="match status" value="1"/>
</dbReference>
<keyword evidence="6 11" id="KW-0547">Nucleotide-binding</keyword>
<dbReference type="HAMAP" id="MF_00165">
    <property type="entry name" value="Thymidylate_kinase"/>
    <property type="match status" value="1"/>
</dbReference>
<comment type="similarity">
    <text evidence="1 11">Belongs to the thymidylate kinase family.</text>
</comment>
<dbReference type="GO" id="GO:0006235">
    <property type="term" value="P:dTTP biosynthetic process"/>
    <property type="evidence" value="ECO:0007669"/>
    <property type="project" value="UniProtKB-UniRule"/>
</dbReference>
<dbReference type="PROSITE" id="PS01331">
    <property type="entry name" value="THYMIDYLATE_KINASE"/>
    <property type="match status" value="1"/>
</dbReference>
<comment type="function">
    <text evidence="10 11">Phosphorylation of dTMP to form dTDP in both de novo and salvage pathways of dTTP synthesis.</text>
</comment>
<comment type="catalytic activity">
    <reaction evidence="9 11">
        <text>dTMP + ATP = dTDP + ADP</text>
        <dbReference type="Rhea" id="RHEA:13517"/>
        <dbReference type="ChEBI" id="CHEBI:30616"/>
        <dbReference type="ChEBI" id="CHEBI:58369"/>
        <dbReference type="ChEBI" id="CHEBI:63528"/>
        <dbReference type="ChEBI" id="CHEBI:456216"/>
        <dbReference type="EC" id="2.7.4.9"/>
    </reaction>
</comment>
<dbReference type="Pfam" id="PF02223">
    <property type="entry name" value="Thymidylate_kin"/>
    <property type="match status" value="1"/>
</dbReference>
<evidence type="ECO:0000256" key="8">
    <source>
        <dbReference type="ARBA" id="ARBA00022840"/>
    </source>
</evidence>
<dbReference type="GO" id="GO:0006227">
    <property type="term" value="P:dUDP biosynthetic process"/>
    <property type="evidence" value="ECO:0007669"/>
    <property type="project" value="TreeGrafter"/>
</dbReference>
<evidence type="ECO:0000259" key="12">
    <source>
        <dbReference type="Pfam" id="PF02223"/>
    </source>
</evidence>
<reference evidence="13 14" key="1">
    <citation type="submission" date="2018-12" db="EMBL/GenBank/DDBJ databases">
        <authorList>
            <person name="Sun L."/>
            <person name="Chen Z."/>
        </authorList>
    </citation>
    <scope>NUCLEOTIDE SEQUENCE [LARGE SCALE GENOMIC DNA]</scope>
    <source>
        <strain evidence="13 14">LMG 29736</strain>
    </source>
</reference>
<gene>
    <name evidence="11" type="primary">tmk</name>
    <name evidence="13" type="ORF">D5F11_021025</name>
</gene>
<evidence type="ECO:0000313" key="14">
    <source>
        <dbReference type="Proteomes" id="UP000287296"/>
    </source>
</evidence>
<dbReference type="OrthoDB" id="9774907at2"/>
<dbReference type="InterPro" id="IPR018095">
    <property type="entry name" value="Thymidylate_kin_CS"/>
</dbReference>
<evidence type="ECO:0000313" key="13">
    <source>
        <dbReference type="EMBL" id="RST57707.1"/>
    </source>
</evidence>
<accession>A0A429X2V6</accession>
<dbReference type="CDD" id="cd01672">
    <property type="entry name" value="TMPK"/>
    <property type="match status" value="1"/>
</dbReference>
<evidence type="ECO:0000256" key="5">
    <source>
        <dbReference type="ARBA" id="ARBA00022727"/>
    </source>
</evidence>
<comment type="caution">
    <text evidence="13">The sequence shown here is derived from an EMBL/GenBank/DDBJ whole genome shotgun (WGS) entry which is preliminary data.</text>
</comment>
<dbReference type="EMBL" id="QYTW02000029">
    <property type="protein sequence ID" value="RST57707.1"/>
    <property type="molecule type" value="Genomic_DNA"/>
</dbReference>
<dbReference type="GO" id="GO:0006233">
    <property type="term" value="P:dTDP biosynthetic process"/>
    <property type="evidence" value="ECO:0007669"/>
    <property type="project" value="InterPro"/>
</dbReference>
<evidence type="ECO:0000256" key="10">
    <source>
        <dbReference type="ARBA" id="ARBA00057735"/>
    </source>
</evidence>
<evidence type="ECO:0000256" key="9">
    <source>
        <dbReference type="ARBA" id="ARBA00048743"/>
    </source>
</evidence>
<feature type="domain" description="Thymidylate kinase-like" evidence="12">
    <location>
        <begin position="8"/>
        <end position="196"/>
    </location>
</feature>
<dbReference type="GO" id="GO:0005524">
    <property type="term" value="F:ATP binding"/>
    <property type="evidence" value="ECO:0007669"/>
    <property type="project" value="UniProtKB-UniRule"/>
</dbReference>
<dbReference type="SUPFAM" id="SSF52540">
    <property type="entry name" value="P-loop containing nucleoside triphosphate hydrolases"/>
    <property type="match status" value="1"/>
</dbReference>
<feature type="binding site" evidence="11">
    <location>
        <begin position="10"/>
        <end position="17"/>
    </location>
    <ligand>
        <name>ATP</name>
        <dbReference type="ChEBI" id="CHEBI:30616"/>
    </ligand>
</feature>
<dbReference type="RefSeq" id="WP_120118081.1">
    <property type="nucleotide sequence ID" value="NZ_QYTW02000029.1"/>
</dbReference>
<organism evidence="13 14">
    <name type="scientific">Siminovitchia terrae</name>
    <name type="common">Bacillus terrae</name>
    <dbReference type="NCBI Taxonomy" id="1914933"/>
    <lineage>
        <taxon>Bacteria</taxon>
        <taxon>Bacillati</taxon>
        <taxon>Bacillota</taxon>
        <taxon>Bacilli</taxon>
        <taxon>Bacillales</taxon>
        <taxon>Bacillaceae</taxon>
        <taxon>Siminovitchia</taxon>
    </lineage>
</organism>